<evidence type="ECO:0000256" key="13">
    <source>
        <dbReference type="RuleBase" id="RU003357"/>
    </source>
</evidence>
<name>A0A494VLX1_9SPHI</name>
<sequence>MRQAARLYAKVVPIKKTESVATTSGYFLRADRKKTYRLIPFKLINPNKNMDFSPFSVPVLNAGPVNKIKNATKSFRLNPDTKRKLIMRIKLVTALLFAVCLHISAKSFSQNITLAEKNSSLETVLNKIEQQSGYDIFMQTELLAGSNKVSLNVKNQPLAKVLEKVFKDQPVTFAIVGHTIVVKEKNAVAAQNTTGAPATVYTGKVVDAATNEPLIGASIGLKGTTKATTTGLNGTFKLDIGSAQGSVLVISYIGYVTKEVTLSGASELGLITMQPAANSMKEVVVTGDVAVDRRTPIAATTINQQFIEEKIGTRDIPQLLQGTPGVMATAQGGGYGDSRISIRGFSSGSKKGNVALTINGIPVNDMENGSIFWSNWSGLTDVTTSVQIQRGLGASKIIVPSFGGTINITTRNTDMEKGGYIAQSYGSDNLQKTAVLVSTGLNDKGWAMTFQGSRNKGDGFADGLNYLGYNYFFNLSKVLSPSQTLSFSVMGATQTHGQRPQRSIAEYQNAPQDIRWNYYLGVKDGKQINPYNNTFSKPVFSVNHDWTISEKSSLSTVLYATYGTGGGGSIGGTVTNPVRVSNFYSPFDFTAVEKSNAANPDGSASTYFYSAHNDHTWYGIRSTYRTRFGNNIDFSGGIDLRSYKGTHYEEVTDLLGADYVYNPYTGTTAVGSASGDINNPQKRAVVGDKIAYFNKDYVQSGGAFMQAEYVKDSFSAFITLSGSGTADKRVDLFNYLNSDPNQKSPYVSFFTYQAKGGANYNINDQMNIFANIGYITKPPYFDNVFQKFTNNINHGTVSEKLFSYELGYGYKISNFSAKLNLYRSNYGDESFSNSYGDTKTNQLYSVNVAGVSELHQGAELELTLKPVKEVTLGGMISYGDWHYTKDAGPATVFNSNQQVVATVNKVFLKGLKVGDAGQTTAGLRLDVDVLPALRLGTNYSYIANYYSNFVFSNITKPDLTPYKIPNYSVWDLNGVFKFKIAGLDSYLIGNVNNLLNTKYISDAFDSNAVGTPAAVNVYYGLGRTFTTSIKVKF</sequence>
<keyword evidence="8" id="KW-0406">Ion transport</keyword>
<dbReference type="Gene3D" id="2.60.40.1120">
    <property type="entry name" value="Carboxypeptidase-like, regulatory domain"/>
    <property type="match status" value="1"/>
</dbReference>
<evidence type="ECO:0000259" key="15">
    <source>
        <dbReference type="Pfam" id="PF07660"/>
    </source>
</evidence>
<feature type="domain" description="TonB-dependent receptor plug" evidence="16">
    <location>
        <begin position="293"/>
        <end position="394"/>
    </location>
</feature>
<accession>A0A494VLX1</accession>
<dbReference type="EMBL" id="CP032869">
    <property type="protein sequence ID" value="AYL95584.1"/>
    <property type="molecule type" value="Genomic_DNA"/>
</dbReference>
<dbReference type="InterPro" id="IPR000531">
    <property type="entry name" value="Beta-barrel_TonB"/>
</dbReference>
<dbReference type="Pfam" id="PF07660">
    <property type="entry name" value="STN"/>
    <property type="match status" value="1"/>
</dbReference>
<evidence type="ECO:0000256" key="7">
    <source>
        <dbReference type="ARBA" id="ARBA00023004"/>
    </source>
</evidence>
<dbReference type="SUPFAM" id="SSF49464">
    <property type="entry name" value="Carboxypeptidase regulatory domain-like"/>
    <property type="match status" value="1"/>
</dbReference>
<dbReference type="GO" id="GO:0009279">
    <property type="term" value="C:cell outer membrane"/>
    <property type="evidence" value="ECO:0007669"/>
    <property type="project" value="UniProtKB-SubCell"/>
</dbReference>
<evidence type="ECO:0000259" key="16">
    <source>
        <dbReference type="Pfam" id="PF07715"/>
    </source>
</evidence>
<dbReference type="Gene3D" id="2.170.130.10">
    <property type="entry name" value="TonB-dependent receptor, plug domain"/>
    <property type="match status" value="1"/>
</dbReference>
<evidence type="ECO:0000256" key="8">
    <source>
        <dbReference type="ARBA" id="ARBA00023065"/>
    </source>
</evidence>
<comment type="subcellular location">
    <subcellularLocation>
        <location evidence="1 12">Cell outer membrane</location>
        <topology evidence="1 12">Multi-pass membrane protein</topology>
    </subcellularLocation>
</comment>
<evidence type="ECO:0000256" key="11">
    <source>
        <dbReference type="ARBA" id="ARBA00023237"/>
    </source>
</evidence>
<evidence type="ECO:0000256" key="2">
    <source>
        <dbReference type="ARBA" id="ARBA00022448"/>
    </source>
</evidence>
<dbReference type="KEGG" id="muh:HYN43_009905"/>
<evidence type="ECO:0000256" key="12">
    <source>
        <dbReference type="PROSITE-ProRule" id="PRU01360"/>
    </source>
</evidence>
<keyword evidence="5 12" id="KW-0812">Transmembrane</keyword>
<dbReference type="Proteomes" id="UP000270046">
    <property type="component" value="Chromosome"/>
</dbReference>
<feature type="domain" description="Secretin/TonB short N-terminal" evidence="15">
    <location>
        <begin position="134"/>
        <end position="183"/>
    </location>
</feature>
<dbReference type="InterPro" id="IPR036942">
    <property type="entry name" value="Beta-barrel_TonB_sf"/>
</dbReference>
<keyword evidence="11 12" id="KW-0998">Cell outer membrane</keyword>
<dbReference type="InterPro" id="IPR039426">
    <property type="entry name" value="TonB-dep_rcpt-like"/>
</dbReference>
<comment type="similarity">
    <text evidence="12 13">Belongs to the TonB-dependent receptor family.</text>
</comment>
<protein>
    <submittedName>
        <fullName evidence="17">TonB-dependent receptor</fullName>
    </submittedName>
</protein>
<evidence type="ECO:0000256" key="9">
    <source>
        <dbReference type="ARBA" id="ARBA00023077"/>
    </source>
</evidence>
<dbReference type="Pfam" id="PF00593">
    <property type="entry name" value="TonB_dep_Rec_b-barrel"/>
    <property type="match status" value="1"/>
</dbReference>
<dbReference type="Gene3D" id="2.40.170.20">
    <property type="entry name" value="TonB-dependent receptor, beta-barrel domain"/>
    <property type="match status" value="1"/>
</dbReference>
<dbReference type="Pfam" id="PF07715">
    <property type="entry name" value="Plug"/>
    <property type="match status" value="1"/>
</dbReference>
<dbReference type="PANTHER" id="PTHR32552">
    <property type="entry name" value="FERRICHROME IRON RECEPTOR-RELATED"/>
    <property type="match status" value="1"/>
</dbReference>
<dbReference type="Pfam" id="PF13715">
    <property type="entry name" value="CarbopepD_reg_2"/>
    <property type="match status" value="1"/>
</dbReference>
<keyword evidence="3 12" id="KW-1134">Transmembrane beta strand</keyword>
<dbReference type="InterPro" id="IPR011662">
    <property type="entry name" value="Secretin/TonB_short_N"/>
</dbReference>
<dbReference type="OrthoDB" id="1453181at2"/>
<evidence type="ECO:0000256" key="10">
    <source>
        <dbReference type="ARBA" id="ARBA00023136"/>
    </source>
</evidence>
<keyword evidence="17" id="KW-0675">Receptor</keyword>
<dbReference type="SUPFAM" id="SSF56935">
    <property type="entry name" value="Porins"/>
    <property type="match status" value="1"/>
</dbReference>
<evidence type="ECO:0000256" key="4">
    <source>
        <dbReference type="ARBA" id="ARBA00022496"/>
    </source>
</evidence>
<dbReference type="PROSITE" id="PS01156">
    <property type="entry name" value="TONB_DEPENDENT_REC_2"/>
    <property type="match status" value="1"/>
</dbReference>
<evidence type="ECO:0000259" key="14">
    <source>
        <dbReference type="Pfam" id="PF00593"/>
    </source>
</evidence>
<dbReference type="InterPro" id="IPR012910">
    <property type="entry name" value="Plug_dom"/>
</dbReference>
<dbReference type="PROSITE" id="PS52016">
    <property type="entry name" value="TONB_DEPENDENT_REC_3"/>
    <property type="match status" value="1"/>
</dbReference>
<reference evidence="17 18" key="1">
    <citation type="submission" date="2018-10" db="EMBL/GenBank/DDBJ databases">
        <title>Genome sequencing of Mucilaginibacter sp. HYN0043.</title>
        <authorList>
            <person name="Kim M."/>
            <person name="Yi H."/>
        </authorList>
    </citation>
    <scope>NUCLEOTIDE SEQUENCE [LARGE SCALE GENOMIC DNA]</scope>
    <source>
        <strain evidence="17 18">HYN0043</strain>
    </source>
</reference>
<dbReference type="InterPro" id="IPR037066">
    <property type="entry name" value="Plug_dom_sf"/>
</dbReference>
<keyword evidence="2 12" id="KW-0813">Transport</keyword>
<dbReference type="AlphaFoldDB" id="A0A494VLX1"/>
<evidence type="ECO:0000256" key="3">
    <source>
        <dbReference type="ARBA" id="ARBA00022452"/>
    </source>
</evidence>
<organism evidence="17 18">
    <name type="scientific">Mucilaginibacter celer</name>
    <dbReference type="NCBI Taxonomy" id="2305508"/>
    <lineage>
        <taxon>Bacteria</taxon>
        <taxon>Pseudomonadati</taxon>
        <taxon>Bacteroidota</taxon>
        <taxon>Sphingobacteriia</taxon>
        <taxon>Sphingobacteriales</taxon>
        <taxon>Sphingobacteriaceae</taxon>
        <taxon>Mucilaginibacter</taxon>
    </lineage>
</organism>
<evidence type="ECO:0000256" key="1">
    <source>
        <dbReference type="ARBA" id="ARBA00004571"/>
    </source>
</evidence>
<keyword evidence="4" id="KW-0410">Iron transport</keyword>
<keyword evidence="10 12" id="KW-0472">Membrane</keyword>
<dbReference type="PANTHER" id="PTHR32552:SF68">
    <property type="entry name" value="FERRICHROME OUTER MEMBRANE TRANSPORTER_PHAGE RECEPTOR"/>
    <property type="match status" value="1"/>
</dbReference>
<dbReference type="GO" id="GO:0015344">
    <property type="term" value="F:siderophore uptake transmembrane transporter activity"/>
    <property type="evidence" value="ECO:0007669"/>
    <property type="project" value="TreeGrafter"/>
</dbReference>
<proteinExistence type="inferred from homology"/>
<evidence type="ECO:0000256" key="5">
    <source>
        <dbReference type="ARBA" id="ARBA00022692"/>
    </source>
</evidence>
<keyword evidence="6" id="KW-0732">Signal</keyword>
<keyword evidence="9 13" id="KW-0798">TonB box</keyword>
<dbReference type="InterPro" id="IPR010917">
    <property type="entry name" value="TonB_rcpt_CS"/>
</dbReference>
<feature type="domain" description="TonB-dependent receptor-like beta-barrel" evidence="14">
    <location>
        <begin position="505"/>
        <end position="994"/>
    </location>
</feature>
<dbReference type="InterPro" id="IPR008969">
    <property type="entry name" value="CarboxyPept-like_regulatory"/>
</dbReference>
<gene>
    <name evidence="17" type="ORF">HYN43_009905</name>
</gene>
<keyword evidence="7" id="KW-0408">Iron</keyword>
<evidence type="ECO:0000313" key="17">
    <source>
        <dbReference type="EMBL" id="AYL95584.1"/>
    </source>
</evidence>
<evidence type="ECO:0000313" key="18">
    <source>
        <dbReference type="Proteomes" id="UP000270046"/>
    </source>
</evidence>
<evidence type="ECO:0000256" key="6">
    <source>
        <dbReference type="ARBA" id="ARBA00022729"/>
    </source>
</evidence>
<keyword evidence="18" id="KW-1185">Reference proteome</keyword>